<dbReference type="Proteomes" id="UP000051751">
    <property type="component" value="Unassembled WGS sequence"/>
</dbReference>
<dbReference type="InterPro" id="IPR050979">
    <property type="entry name" value="LD-transpeptidase"/>
</dbReference>
<dbReference type="GO" id="GO:0008360">
    <property type="term" value="P:regulation of cell shape"/>
    <property type="evidence" value="ECO:0007669"/>
    <property type="project" value="UniProtKB-UniRule"/>
</dbReference>
<feature type="chain" id="PRO_5007428640" description="L,D-TPase catalytic domain-containing protein" evidence="7">
    <location>
        <begin position="31"/>
        <end position="181"/>
    </location>
</feature>
<keyword evidence="3 6" id="KW-0133">Cell shape</keyword>
<dbReference type="UniPathway" id="UPA00219"/>
<feature type="active site" description="Proton donor/acceptor" evidence="6">
    <location>
        <position position="129"/>
    </location>
</feature>
<evidence type="ECO:0000256" key="7">
    <source>
        <dbReference type="SAM" id="SignalP"/>
    </source>
</evidence>
<evidence type="ECO:0000256" key="1">
    <source>
        <dbReference type="ARBA" id="ARBA00004752"/>
    </source>
</evidence>
<dbReference type="GO" id="GO:0018104">
    <property type="term" value="P:peptidoglycan-protein cross-linking"/>
    <property type="evidence" value="ECO:0007669"/>
    <property type="project" value="TreeGrafter"/>
</dbReference>
<sequence length="181" mass="20900">MKQKWFWRVLLCGLLCVGALLQPLTQTVQATSTKKTINWRKPSQQKAYPNLKKHPQVWIDVSQKKQRVYIKDGKKVLYTMYASTGKDHSTPNGTFHIQKERGKFFYNQQSGEGAKYWTSWKDHGVYLFHSVPTDQEGHFLKKEADQLGKEANSHGCVRLTVPDAKWINENMPVGTKVVIHQ</sequence>
<dbReference type="Gene3D" id="2.40.440.10">
    <property type="entry name" value="L,D-transpeptidase catalytic domain-like"/>
    <property type="match status" value="1"/>
</dbReference>
<dbReference type="PANTHER" id="PTHR30582">
    <property type="entry name" value="L,D-TRANSPEPTIDASE"/>
    <property type="match status" value="1"/>
</dbReference>
<dbReference type="PANTHER" id="PTHR30582:SF2">
    <property type="entry name" value="L,D-TRANSPEPTIDASE YCIB-RELATED"/>
    <property type="match status" value="1"/>
</dbReference>
<evidence type="ECO:0000256" key="4">
    <source>
        <dbReference type="ARBA" id="ARBA00022984"/>
    </source>
</evidence>
<dbReference type="Proteomes" id="UP000051645">
    <property type="component" value="Unassembled WGS sequence"/>
</dbReference>
<dbReference type="STRING" id="81857.IV38_GL000462"/>
<reference evidence="11 12" key="1">
    <citation type="journal article" date="2015" name="Genome Announc.">
        <title>Expanding the biotechnology potential of lactobacilli through comparative genomics of 213 strains and associated genera.</title>
        <authorList>
            <person name="Sun Z."/>
            <person name="Harris H.M."/>
            <person name="McCann A."/>
            <person name="Guo C."/>
            <person name="Argimon S."/>
            <person name="Zhang W."/>
            <person name="Yang X."/>
            <person name="Jeffery I.B."/>
            <person name="Cooney J.C."/>
            <person name="Kagawa T.F."/>
            <person name="Liu W."/>
            <person name="Song Y."/>
            <person name="Salvetti E."/>
            <person name="Wrobel A."/>
            <person name="Rasinkangas P."/>
            <person name="Parkhill J."/>
            <person name="Rea M.C."/>
            <person name="O'Sullivan O."/>
            <person name="Ritari J."/>
            <person name="Douillard F.P."/>
            <person name="Paul Ross R."/>
            <person name="Yang R."/>
            <person name="Briner A.E."/>
            <person name="Felis G.E."/>
            <person name="de Vos W.M."/>
            <person name="Barrangou R."/>
            <person name="Klaenhammer T.R."/>
            <person name="Caufield P.W."/>
            <person name="Cui Y."/>
            <person name="Zhang H."/>
            <person name="O'Toole P.W."/>
        </authorList>
    </citation>
    <scope>NUCLEOTIDE SEQUENCE [LARGE SCALE GENOMIC DNA]</scope>
    <source>
        <strain evidence="9 12">ATCC BAA-66</strain>
        <strain evidence="10 11">DSM 13344</strain>
    </source>
</reference>
<comment type="caution">
    <text evidence="9">The sequence shown here is derived from an EMBL/GenBank/DDBJ whole genome shotgun (WGS) entry which is preliminary data.</text>
</comment>
<feature type="domain" description="L,D-TPase catalytic" evidence="8">
    <location>
        <begin position="57"/>
        <end position="180"/>
    </location>
</feature>
<dbReference type="GO" id="GO:0071972">
    <property type="term" value="F:peptidoglycan L,D-transpeptidase activity"/>
    <property type="evidence" value="ECO:0007669"/>
    <property type="project" value="TreeGrafter"/>
</dbReference>
<keyword evidence="11" id="KW-1185">Reference proteome</keyword>
<keyword evidence="2" id="KW-0808">Transferase</keyword>
<dbReference type="InterPro" id="IPR005490">
    <property type="entry name" value="LD_TPept_cat_dom"/>
</dbReference>
<dbReference type="AlphaFoldDB" id="A0A0R2FM14"/>
<evidence type="ECO:0000259" key="8">
    <source>
        <dbReference type="PROSITE" id="PS52029"/>
    </source>
</evidence>
<dbReference type="GO" id="GO:0016740">
    <property type="term" value="F:transferase activity"/>
    <property type="evidence" value="ECO:0007669"/>
    <property type="project" value="UniProtKB-KW"/>
</dbReference>
<dbReference type="GO" id="GO:0005576">
    <property type="term" value="C:extracellular region"/>
    <property type="evidence" value="ECO:0007669"/>
    <property type="project" value="TreeGrafter"/>
</dbReference>
<evidence type="ECO:0000313" key="10">
    <source>
        <dbReference type="EMBL" id="KRN33894.1"/>
    </source>
</evidence>
<evidence type="ECO:0000256" key="3">
    <source>
        <dbReference type="ARBA" id="ARBA00022960"/>
    </source>
</evidence>
<keyword evidence="4 6" id="KW-0573">Peptidoglycan synthesis</keyword>
<evidence type="ECO:0000256" key="5">
    <source>
        <dbReference type="ARBA" id="ARBA00023316"/>
    </source>
</evidence>
<keyword evidence="7" id="KW-0732">Signal</keyword>
<name>A0A0R2FM14_9LACO</name>
<dbReference type="EMBL" id="JQAT01000001">
    <property type="protein sequence ID" value="KRN29576.1"/>
    <property type="molecule type" value="Genomic_DNA"/>
</dbReference>
<evidence type="ECO:0000256" key="2">
    <source>
        <dbReference type="ARBA" id="ARBA00022679"/>
    </source>
</evidence>
<protein>
    <recommendedName>
        <fullName evidence="8">L,D-TPase catalytic domain-containing protein</fullName>
    </recommendedName>
</protein>
<evidence type="ECO:0000313" key="11">
    <source>
        <dbReference type="Proteomes" id="UP000051645"/>
    </source>
</evidence>
<proteinExistence type="predicted"/>
<organism evidence="9 12">
    <name type="scientific">Lactobacillus selangorensis</name>
    <dbReference type="NCBI Taxonomy" id="81857"/>
    <lineage>
        <taxon>Bacteria</taxon>
        <taxon>Bacillati</taxon>
        <taxon>Bacillota</taxon>
        <taxon>Bacilli</taxon>
        <taxon>Lactobacillales</taxon>
        <taxon>Lactobacillaceae</taxon>
        <taxon>Lactobacillus</taxon>
    </lineage>
</organism>
<dbReference type="GO" id="GO:0071555">
    <property type="term" value="P:cell wall organization"/>
    <property type="evidence" value="ECO:0007669"/>
    <property type="project" value="UniProtKB-UniRule"/>
</dbReference>
<dbReference type="EMBL" id="JQAZ01000001">
    <property type="protein sequence ID" value="KRN33894.1"/>
    <property type="molecule type" value="Genomic_DNA"/>
</dbReference>
<dbReference type="PROSITE" id="PS52029">
    <property type="entry name" value="LD_TPASE"/>
    <property type="match status" value="1"/>
</dbReference>
<evidence type="ECO:0000313" key="9">
    <source>
        <dbReference type="EMBL" id="KRN29576.1"/>
    </source>
</evidence>
<gene>
    <name evidence="9" type="ORF">IV38_GL000462</name>
    <name evidence="10" type="ORF">IV40_GL000206</name>
</gene>
<comment type="pathway">
    <text evidence="1 6">Cell wall biogenesis; peptidoglycan biosynthesis.</text>
</comment>
<evidence type="ECO:0000256" key="6">
    <source>
        <dbReference type="PROSITE-ProRule" id="PRU01373"/>
    </source>
</evidence>
<feature type="signal peptide" evidence="7">
    <location>
        <begin position="1"/>
        <end position="30"/>
    </location>
</feature>
<dbReference type="Pfam" id="PF03734">
    <property type="entry name" value="YkuD"/>
    <property type="match status" value="1"/>
</dbReference>
<evidence type="ECO:0000313" key="12">
    <source>
        <dbReference type="Proteomes" id="UP000051751"/>
    </source>
</evidence>
<accession>A0A0R2FM14</accession>
<dbReference type="PATRIC" id="fig|81857.3.peg.466"/>
<keyword evidence="5 6" id="KW-0961">Cell wall biogenesis/degradation</keyword>
<feature type="active site" description="Nucleophile" evidence="6">
    <location>
        <position position="156"/>
    </location>
</feature>
<dbReference type="SUPFAM" id="SSF141523">
    <property type="entry name" value="L,D-transpeptidase catalytic domain-like"/>
    <property type="match status" value="1"/>
</dbReference>
<dbReference type="CDD" id="cd16913">
    <property type="entry name" value="YkuD_like"/>
    <property type="match status" value="1"/>
</dbReference>
<dbReference type="InterPro" id="IPR038063">
    <property type="entry name" value="Transpep_catalytic_dom"/>
</dbReference>